<accession>A0ABW4LDJ2</accession>
<evidence type="ECO:0000256" key="3">
    <source>
        <dbReference type="ARBA" id="ARBA00009184"/>
    </source>
</evidence>
<dbReference type="InterPro" id="IPR050582">
    <property type="entry name" value="HAD-like_SerB"/>
</dbReference>
<name>A0ABW4LDJ2_9MICO</name>
<dbReference type="SUPFAM" id="SSF56784">
    <property type="entry name" value="HAD-like"/>
    <property type="match status" value="1"/>
</dbReference>
<evidence type="ECO:0000256" key="5">
    <source>
        <dbReference type="ARBA" id="ARBA00022605"/>
    </source>
</evidence>
<proteinExistence type="inferred from homology"/>
<dbReference type="EMBL" id="JBHUEA010000006">
    <property type="protein sequence ID" value="MFD1721029.1"/>
    <property type="molecule type" value="Genomic_DNA"/>
</dbReference>
<protein>
    <recommendedName>
        <fullName evidence="4">phosphoserine phosphatase</fullName>
        <ecNumber evidence="4">3.1.3.3</ecNumber>
    </recommendedName>
    <alternativeName>
        <fullName evidence="10">O-phosphoserine phosphohydrolase</fullName>
    </alternativeName>
</protein>
<keyword evidence="14" id="KW-1185">Reference proteome</keyword>
<evidence type="ECO:0000313" key="14">
    <source>
        <dbReference type="Proteomes" id="UP001597347"/>
    </source>
</evidence>
<dbReference type="SFLD" id="SFLDG01137">
    <property type="entry name" value="C1.6.1:_Phosphoserine_Phosphat"/>
    <property type="match status" value="1"/>
</dbReference>
<dbReference type="InterPro" id="IPR004469">
    <property type="entry name" value="PSP"/>
</dbReference>
<dbReference type="NCBIfam" id="TIGR00338">
    <property type="entry name" value="serB"/>
    <property type="match status" value="1"/>
</dbReference>
<evidence type="ECO:0000256" key="9">
    <source>
        <dbReference type="ARBA" id="ARBA00023299"/>
    </source>
</evidence>
<organism evidence="13 14">
    <name type="scientific">Amnibacterium endophyticum</name>
    <dbReference type="NCBI Taxonomy" id="2109337"/>
    <lineage>
        <taxon>Bacteria</taxon>
        <taxon>Bacillati</taxon>
        <taxon>Actinomycetota</taxon>
        <taxon>Actinomycetes</taxon>
        <taxon>Micrococcales</taxon>
        <taxon>Microbacteriaceae</taxon>
        <taxon>Amnibacterium</taxon>
    </lineage>
</organism>
<evidence type="ECO:0000256" key="7">
    <source>
        <dbReference type="ARBA" id="ARBA00022801"/>
    </source>
</evidence>
<dbReference type="Proteomes" id="UP001597347">
    <property type="component" value="Unassembled WGS sequence"/>
</dbReference>
<dbReference type="EC" id="3.1.3.3" evidence="4"/>
<dbReference type="PANTHER" id="PTHR43344:SF2">
    <property type="entry name" value="PHOSPHOSERINE PHOSPHATASE"/>
    <property type="match status" value="1"/>
</dbReference>
<dbReference type="SFLD" id="SFLDF00029">
    <property type="entry name" value="phosphoserine_phosphatase"/>
    <property type="match status" value="1"/>
</dbReference>
<comment type="similarity">
    <text evidence="3">Belongs to the HAD-like hydrolase superfamily. SerB family.</text>
</comment>
<evidence type="ECO:0000256" key="1">
    <source>
        <dbReference type="ARBA" id="ARBA00001946"/>
    </source>
</evidence>
<evidence type="ECO:0000256" key="12">
    <source>
        <dbReference type="ARBA" id="ARBA00048523"/>
    </source>
</evidence>
<reference evidence="14" key="1">
    <citation type="journal article" date="2019" name="Int. J. Syst. Evol. Microbiol.">
        <title>The Global Catalogue of Microorganisms (GCM) 10K type strain sequencing project: providing services to taxonomists for standard genome sequencing and annotation.</title>
        <authorList>
            <consortium name="The Broad Institute Genomics Platform"/>
            <consortium name="The Broad Institute Genome Sequencing Center for Infectious Disease"/>
            <person name="Wu L."/>
            <person name="Ma J."/>
        </authorList>
    </citation>
    <scope>NUCLEOTIDE SEQUENCE [LARGE SCALE GENOMIC DNA]</scope>
    <source>
        <strain evidence="14">CGMCC 1.12471</strain>
    </source>
</reference>
<keyword evidence="8" id="KW-0460">Magnesium</keyword>
<dbReference type="GO" id="GO:0016787">
    <property type="term" value="F:hydrolase activity"/>
    <property type="evidence" value="ECO:0007669"/>
    <property type="project" value="UniProtKB-KW"/>
</dbReference>
<keyword evidence="6" id="KW-0479">Metal-binding</keyword>
<evidence type="ECO:0000256" key="8">
    <source>
        <dbReference type="ARBA" id="ARBA00022842"/>
    </source>
</evidence>
<dbReference type="PANTHER" id="PTHR43344">
    <property type="entry name" value="PHOSPHOSERINE PHOSPHATASE"/>
    <property type="match status" value="1"/>
</dbReference>
<dbReference type="InterPro" id="IPR036412">
    <property type="entry name" value="HAD-like_sf"/>
</dbReference>
<comment type="catalytic activity">
    <reaction evidence="12">
        <text>O-phospho-D-serine + H2O = D-serine + phosphate</text>
        <dbReference type="Rhea" id="RHEA:24873"/>
        <dbReference type="ChEBI" id="CHEBI:15377"/>
        <dbReference type="ChEBI" id="CHEBI:35247"/>
        <dbReference type="ChEBI" id="CHEBI:43474"/>
        <dbReference type="ChEBI" id="CHEBI:58680"/>
        <dbReference type="EC" id="3.1.3.3"/>
    </reaction>
</comment>
<dbReference type="InterPro" id="IPR023214">
    <property type="entry name" value="HAD_sf"/>
</dbReference>
<comment type="catalytic activity">
    <reaction evidence="11">
        <text>O-phospho-L-serine + H2O = L-serine + phosphate</text>
        <dbReference type="Rhea" id="RHEA:21208"/>
        <dbReference type="ChEBI" id="CHEBI:15377"/>
        <dbReference type="ChEBI" id="CHEBI:33384"/>
        <dbReference type="ChEBI" id="CHEBI:43474"/>
        <dbReference type="ChEBI" id="CHEBI:57524"/>
        <dbReference type="EC" id="3.1.3.3"/>
    </reaction>
</comment>
<evidence type="ECO:0000256" key="11">
    <source>
        <dbReference type="ARBA" id="ARBA00048138"/>
    </source>
</evidence>
<comment type="cofactor">
    <cofactor evidence="1">
        <name>Mg(2+)</name>
        <dbReference type="ChEBI" id="CHEBI:18420"/>
    </cofactor>
</comment>
<evidence type="ECO:0000256" key="6">
    <source>
        <dbReference type="ARBA" id="ARBA00022723"/>
    </source>
</evidence>
<dbReference type="Gene3D" id="3.40.50.1000">
    <property type="entry name" value="HAD superfamily/HAD-like"/>
    <property type="match status" value="1"/>
</dbReference>
<keyword evidence="7 13" id="KW-0378">Hydrolase</keyword>
<keyword evidence="5" id="KW-0028">Amino-acid biosynthesis</keyword>
<dbReference type="SFLD" id="SFLDS00003">
    <property type="entry name" value="Haloacid_Dehalogenase"/>
    <property type="match status" value="1"/>
</dbReference>
<evidence type="ECO:0000256" key="10">
    <source>
        <dbReference type="ARBA" id="ARBA00031693"/>
    </source>
</evidence>
<dbReference type="NCBIfam" id="TIGR01488">
    <property type="entry name" value="HAD-SF-IB"/>
    <property type="match status" value="1"/>
</dbReference>
<dbReference type="Pfam" id="PF12710">
    <property type="entry name" value="HAD"/>
    <property type="match status" value="1"/>
</dbReference>
<keyword evidence="9" id="KW-0718">Serine biosynthesis</keyword>
<comment type="pathway">
    <text evidence="2">Amino-acid biosynthesis; L-serine biosynthesis; L-serine from 3-phospho-D-glycerate: step 3/3.</text>
</comment>
<sequence length="218" mass="22565">MGRVTRVIVVLDVDSTLIQQEVVDLLAEHAGVGAQVAAVTESAMRGELDFAASLARRVALLEGLPDSVFEEVGARITVTPGVPELIAAVHGAGGAVAAVSGGFRQVLDPLARRLGLDRWRANDLGVDRGRLTGRVEGPVIDAEAKRAALEEWAAELGARTTVAIGDGANDLLMMGAADLSIAFAAKPAVRARADVVLPGPSMRPVLALLGVDQALVSR</sequence>
<dbReference type="RefSeq" id="WP_377932898.1">
    <property type="nucleotide sequence ID" value="NZ_JBHUEA010000006.1"/>
</dbReference>
<gene>
    <name evidence="13" type="primary">serB</name>
    <name evidence="13" type="ORF">ACFSBI_05660</name>
</gene>
<evidence type="ECO:0000256" key="4">
    <source>
        <dbReference type="ARBA" id="ARBA00012640"/>
    </source>
</evidence>
<evidence type="ECO:0000256" key="2">
    <source>
        <dbReference type="ARBA" id="ARBA00005135"/>
    </source>
</evidence>
<evidence type="ECO:0000313" key="13">
    <source>
        <dbReference type="EMBL" id="MFD1721029.1"/>
    </source>
</evidence>
<comment type="caution">
    <text evidence="13">The sequence shown here is derived from an EMBL/GenBank/DDBJ whole genome shotgun (WGS) entry which is preliminary data.</text>
</comment>
<dbReference type="SFLD" id="SFLDG01136">
    <property type="entry name" value="C1.6:_Phosphoserine_Phosphatas"/>
    <property type="match status" value="1"/>
</dbReference>